<dbReference type="GO" id="GO:0071732">
    <property type="term" value="P:cellular response to nitric oxide"/>
    <property type="evidence" value="ECO:0007669"/>
    <property type="project" value="UniProtKB-ARBA"/>
</dbReference>
<comment type="catalytic activity">
    <reaction evidence="5">
        <text>3',3'-c-di-GMP + H2O = 5'-phosphoguanylyl(3'-&gt;5')guanosine + H(+)</text>
        <dbReference type="Rhea" id="RHEA:24902"/>
        <dbReference type="ChEBI" id="CHEBI:15377"/>
        <dbReference type="ChEBI" id="CHEBI:15378"/>
        <dbReference type="ChEBI" id="CHEBI:58754"/>
        <dbReference type="ChEBI" id="CHEBI:58805"/>
        <dbReference type="EC" id="3.1.4.52"/>
    </reaction>
    <physiologicalReaction direction="left-to-right" evidence="5">
        <dbReference type="Rhea" id="RHEA:24903"/>
    </physiologicalReaction>
</comment>
<dbReference type="Gene3D" id="3.30.450.20">
    <property type="entry name" value="PAS domain"/>
    <property type="match status" value="1"/>
</dbReference>
<dbReference type="SMART" id="SM00267">
    <property type="entry name" value="GGDEF"/>
    <property type="match status" value="1"/>
</dbReference>
<dbReference type="Pfam" id="PF00563">
    <property type="entry name" value="EAL"/>
    <property type="match status" value="1"/>
</dbReference>
<dbReference type="InterPro" id="IPR035919">
    <property type="entry name" value="EAL_sf"/>
</dbReference>
<dbReference type="InterPro" id="IPR006189">
    <property type="entry name" value="CHASE_dom"/>
</dbReference>
<dbReference type="PROSITE" id="PS50887">
    <property type="entry name" value="GGDEF"/>
    <property type="match status" value="1"/>
</dbReference>
<dbReference type="AlphaFoldDB" id="A0A0G3ER83"/>
<dbReference type="Proteomes" id="UP000036700">
    <property type="component" value="Chromosome"/>
</dbReference>
<feature type="transmembrane region" description="Helical" evidence="6">
    <location>
        <begin position="309"/>
        <end position="332"/>
    </location>
</feature>
<feature type="domain" description="GGDEF" evidence="9">
    <location>
        <begin position="673"/>
        <end position="806"/>
    </location>
</feature>
<dbReference type="FunFam" id="3.20.20.450:FF:000001">
    <property type="entry name" value="Cyclic di-GMP phosphodiesterase yahA"/>
    <property type="match status" value="1"/>
</dbReference>
<dbReference type="CDD" id="cd01949">
    <property type="entry name" value="GGDEF"/>
    <property type="match status" value="1"/>
</dbReference>
<dbReference type="GO" id="GO:0007165">
    <property type="term" value="P:signal transduction"/>
    <property type="evidence" value="ECO:0007669"/>
    <property type="project" value="UniProtKB-ARBA"/>
</dbReference>
<evidence type="ECO:0000259" key="9">
    <source>
        <dbReference type="PROSITE" id="PS50887"/>
    </source>
</evidence>
<keyword evidence="4 6" id="KW-0472">Membrane</keyword>
<protein>
    <recommendedName>
        <fullName evidence="12">Diguanylate phosphodiesterase</fullName>
    </recommendedName>
</protein>
<evidence type="ECO:0000313" key="11">
    <source>
        <dbReference type="Proteomes" id="UP000036700"/>
    </source>
</evidence>
<organism evidence="10 11">
    <name type="scientific">Pandoraea thiooxydans</name>
    <dbReference type="NCBI Taxonomy" id="445709"/>
    <lineage>
        <taxon>Bacteria</taxon>
        <taxon>Pseudomonadati</taxon>
        <taxon>Pseudomonadota</taxon>
        <taxon>Betaproteobacteria</taxon>
        <taxon>Burkholderiales</taxon>
        <taxon>Burkholderiaceae</taxon>
        <taxon>Pandoraea</taxon>
    </lineage>
</organism>
<dbReference type="InterPro" id="IPR000160">
    <property type="entry name" value="GGDEF_dom"/>
</dbReference>
<evidence type="ECO:0000259" key="7">
    <source>
        <dbReference type="PROSITE" id="PS50839"/>
    </source>
</evidence>
<accession>A0A0G3ER83</accession>
<dbReference type="PANTHER" id="PTHR44757:SF2">
    <property type="entry name" value="BIOFILM ARCHITECTURE MAINTENANCE PROTEIN MBAA"/>
    <property type="match status" value="1"/>
</dbReference>
<dbReference type="GO" id="GO:0071111">
    <property type="term" value="F:cyclic-guanylate-specific phosphodiesterase activity"/>
    <property type="evidence" value="ECO:0007669"/>
    <property type="project" value="UniProtKB-EC"/>
</dbReference>
<dbReference type="SMART" id="SM00052">
    <property type="entry name" value="EAL"/>
    <property type="match status" value="1"/>
</dbReference>
<evidence type="ECO:0008006" key="12">
    <source>
        <dbReference type="Google" id="ProtNLM"/>
    </source>
</evidence>
<dbReference type="InterPro" id="IPR043128">
    <property type="entry name" value="Rev_trsase/Diguanyl_cyclase"/>
</dbReference>
<keyword evidence="11" id="KW-1185">Reference proteome</keyword>
<evidence type="ECO:0000256" key="5">
    <source>
        <dbReference type="ARBA" id="ARBA00051114"/>
    </source>
</evidence>
<keyword evidence="2 6" id="KW-0812">Transmembrane</keyword>
<dbReference type="InterPro" id="IPR035965">
    <property type="entry name" value="PAS-like_dom_sf"/>
</dbReference>
<dbReference type="STRING" id="445709.ABW99_06135"/>
<dbReference type="InterPro" id="IPR001633">
    <property type="entry name" value="EAL_dom"/>
</dbReference>
<dbReference type="InterPro" id="IPR029787">
    <property type="entry name" value="Nucleotide_cyclase"/>
</dbReference>
<dbReference type="PROSITE" id="PS50839">
    <property type="entry name" value="CHASE"/>
    <property type="match status" value="1"/>
</dbReference>
<keyword evidence="3 6" id="KW-1133">Transmembrane helix</keyword>
<feature type="domain" description="EAL" evidence="8">
    <location>
        <begin position="815"/>
        <end position="1069"/>
    </location>
</feature>
<dbReference type="Pfam" id="PF00990">
    <property type="entry name" value="GGDEF"/>
    <property type="match status" value="1"/>
</dbReference>
<dbReference type="SMART" id="SM01079">
    <property type="entry name" value="CHASE"/>
    <property type="match status" value="1"/>
</dbReference>
<feature type="domain" description="CHASE" evidence="7">
    <location>
        <begin position="64"/>
        <end position="242"/>
    </location>
</feature>
<reference evidence="11" key="1">
    <citation type="submission" date="2015-06" db="EMBL/GenBank/DDBJ databases">
        <authorList>
            <person name="Lim Y.L."/>
            <person name="Ee R."/>
            <person name="Yong D."/>
            <person name="How K.Y."/>
            <person name="Yin W.F."/>
            <person name="Chan K.G."/>
        </authorList>
    </citation>
    <scope>NUCLEOTIDE SEQUENCE [LARGE SCALE GENOMIC DNA]</scope>
    <source>
        <strain evidence="11">DSM 25325</strain>
    </source>
</reference>
<dbReference type="NCBIfam" id="TIGR00254">
    <property type="entry name" value="GGDEF"/>
    <property type="match status" value="1"/>
</dbReference>
<evidence type="ECO:0000256" key="6">
    <source>
        <dbReference type="SAM" id="Phobius"/>
    </source>
</evidence>
<evidence type="ECO:0000256" key="4">
    <source>
        <dbReference type="ARBA" id="ARBA00023136"/>
    </source>
</evidence>
<dbReference type="SUPFAM" id="SSF141868">
    <property type="entry name" value="EAL domain-like"/>
    <property type="match status" value="1"/>
</dbReference>
<evidence type="ECO:0000259" key="8">
    <source>
        <dbReference type="PROSITE" id="PS50883"/>
    </source>
</evidence>
<evidence type="ECO:0000256" key="2">
    <source>
        <dbReference type="ARBA" id="ARBA00022692"/>
    </source>
</evidence>
<dbReference type="PATRIC" id="fig|445709.3.peg.1320"/>
<dbReference type="SUPFAM" id="SSF55785">
    <property type="entry name" value="PYP-like sensor domain (PAS domain)"/>
    <property type="match status" value="1"/>
</dbReference>
<dbReference type="InterPro" id="IPR042240">
    <property type="entry name" value="CHASE_sf"/>
</dbReference>
<dbReference type="KEGG" id="ptx:ABW99_06135"/>
<dbReference type="CDD" id="cd01948">
    <property type="entry name" value="EAL"/>
    <property type="match status" value="1"/>
</dbReference>
<dbReference type="GO" id="GO:0016020">
    <property type="term" value="C:membrane"/>
    <property type="evidence" value="ECO:0007669"/>
    <property type="project" value="UniProtKB-SubCell"/>
</dbReference>
<evidence type="ECO:0000256" key="3">
    <source>
        <dbReference type="ARBA" id="ARBA00022989"/>
    </source>
</evidence>
<evidence type="ECO:0000313" key="10">
    <source>
        <dbReference type="EMBL" id="AKJ67857.1"/>
    </source>
</evidence>
<dbReference type="EMBL" id="CP011568">
    <property type="protein sequence ID" value="AKJ67857.1"/>
    <property type="molecule type" value="Genomic_DNA"/>
</dbReference>
<dbReference type="InterPro" id="IPR052155">
    <property type="entry name" value="Biofilm_reg_signaling"/>
</dbReference>
<gene>
    <name evidence="10" type="ORF">ABW99_06135</name>
</gene>
<dbReference type="PROSITE" id="PS50883">
    <property type="entry name" value="EAL"/>
    <property type="match status" value="1"/>
</dbReference>
<dbReference type="SUPFAM" id="SSF55073">
    <property type="entry name" value="Nucleotide cyclase"/>
    <property type="match status" value="1"/>
</dbReference>
<dbReference type="Gene3D" id="3.30.450.350">
    <property type="entry name" value="CHASE domain"/>
    <property type="match status" value="1"/>
</dbReference>
<sequence length="1078" mass="118406">MPVWIVLTCALAASAATYLLSDRLVERAMMFKFADHAGSVRALVATRMHSYTDVLVSLQAFVRTNEPVSREAFQSFYDGLNLPARYPGFQSVSFVRYVPAAQLEAFLARQRGDPVWRSAHIRFSLMPPGARPAYYVVTDVAPMSANLASLGRDIGADLAHLQALERARDSGTLSSSGSLSTSAEGGIALSLPVYRKAEPVDTVAERRLAYVGSIGAVIRLKDLMRGILNDMQLRELHFRIFDAGPYDGAQQTHRVERLLFDSMRLLPPDARLATGGRWLRQRMPLTFGGRLWIIDFSARAQALQGSDRYIPRMVLGGGMLISVLLAVLTYVLSHSRERAVALARQMTHSLRKSELALAEAQRIAHFGSWSYDAGDGSFQYSHEMARLLGRRPRAGLGTGTLGDLLEAIAPEHRTLLSAHIDGALHQRQGFELACRYRVATGRAGWLSLIGRPPTGSAPLVLHGTAMEITQRKQAEQGYQLEHAIALKLGTAGLDDDIVTPLLESVCTGMRWDAAAFRPTRTGAAQGLQGGRFTPMPRLASWLARNPPVSDDVACAPEPGPKWLNRRADLAQLPHARWLAQAEVATLLSVPLRLESVLLGVMEFYSLRRLRTDRAALDMASSMISQMEQFMRRRRAERDLRYVATHDALTGLPNRLLFNDTLRAVLAEAASDPQPFHLMFVDVDQFKQINDTLGHDAGDALLKSCAERLRGELGHARMLARLGGDEFIVVLAEQPGAPSLLDTLRAVQAVFAAPVTIDGAEMKVTVSIGVSTYPQHGTDASTLLKHADIAMYRAKERGRNNFQFYAQPMGASIQRAASLESHLWHALENRELALYYQPRLSLRSGEITGVEALLRWRHPTHGMLSPQQFVPIAEKSGLIVPIGAWVLREACRQNAAWRNQGLPSLRVAVNLSARQFIGNDLAQDVTLALGEAGLPPTALELELTETLMMQQPEQVSRVLSQLRAKGVTISVDDFGTGYSSLGYLKRFPIDAVKIDGAFIKNIPKNQSDMQITASVIALAHGLHLSVIAEGVESEAHMAFLRAHDCDEIQGFYFSKPLPASAATRFLTYREDAAPSSSLG</sequence>
<proteinExistence type="predicted"/>
<comment type="subcellular location">
    <subcellularLocation>
        <location evidence="1">Membrane</location>
    </subcellularLocation>
</comment>
<dbReference type="Gene3D" id="3.30.70.270">
    <property type="match status" value="1"/>
</dbReference>
<dbReference type="FunFam" id="3.30.70.270:FF:000001">
    <property type="entry name" value="Diguanylate cyclase domain protein"/>
    <property type="match status" value="1"/>
</dbReference>
<evidence type="ECO:0000256" key="1">
    <source>
        <dbReference type="ARBA" id="ARBA00004370"/>
    </source>
</evidence>
<dbReference type="Gene3D" id="3.20.20.450">
    <property type="entry name" value="EAL domain"/>
    <property type="match status" value="1"/>
</dbReference>
<dbReference type="PANTHER" id="PTHR44757">
    <property type="entry name" value="DIGUANYLATE CYCLASE DGCP"/>
    <property type="match status" value="1"/>
</dbReference>
<name>A0A0G3ER83_9BURK</name>
<dbReference type="Pfam" id="PF03924">
    <property type="entry name" value="CHASE"/>
    <property type="match status" value="1"/>
</dbReference>